<evidence type="ECO:0000313" key="11">
    <source>
        <dbReference type="EMBL" id="JAB83506.1"/>
    </source>
</evidence>
<evidence type="ECO:0000256" key="8">
    <source>
        <dbReference type="ARBA" id="ARBA00041866"/>
    </source>
</evidence>
<reference evidence="11" key="1">
    <citation type="journal article" date="2015" name="Sci. Rep.">
        <title>Tissue- and time-dependent transcription in Ixodes ricinus salivary glands and midguts when blood feeding on the vertebrate host.</title>
        <authorList>
            <person name="Kotsyfakis M."/>
            <person name="Schwarz A."/>
            <person name="Erhart J."/>
            <person name="Ribeiro J.M."/>
        </authorList>
    </citation>
    <scope>NUCLEOTIDE SEQUENCE</scope>
    <source>
        <tissue evidence="11">Salivary gland and midgut</tissue>
    </source>
</reference>
<evidence type="ECO:0000256" key="7">
    <source>
        <dbReference type="ARBA" id="ARBA00039669"/>
    </source>
</evidence>
<feature type="transmembrane region" description="Helical" evidence="10">
    <location>
        <begin position="262"/>
        <end position="282"/>
    </location>
</feature>
<sequence length="358" mass="40128">LFEQACRMEHGSPCFAKRGSAFWWKTQGVFYAAWTSETCRLFLQFTICTFGRSSCFFVSYGYMQELIFRLEGFRPFGFYLTLIQFIFYSVLSSIERFLRRDTTRRTPLRTHALLSLLTVGTMGFSNASLGYLNYPTQVVFKCCKLIPVLVGGVLIQGKKYGLLDLLAAVLMSVGLSAFILTDTQISPTFSRLGVLYITGALLMDACIGNVQEKAMKEHSTSNIEIVFFSYSMGVGLLLVLLLCSGELIAAFQFCSMHPMETYGYGTVFAIAGYFGVQFVLTLINMTGAFVTVTVTTFRKTVSIILSFMLFAKPFSFQYVWSGLMVLLGIYLHTYGKKMSAQKNRLPLVKKDLSKVGSL</sequence>
<evidence type="ECO:0000256" key="3">
    <source>
        <dbReference type="ARBA" id="ARBA00022448"/>
    </source>
</evidence>
<dbReference type="InterPro" id="IPR013657">
    <property type="entry name" value="SCL35B1-4/HUT1"/>
</dbReference>
<feature type="transmembrane region" description="Helical" evidence="10">
    <location>
        <begin position="41"/>
        <end position="60"/>
    </location>
</feature>
<proteinExistence type="evidence at transcript level"/>
<protein>
    <recommendedName>
        <fullName evidence="7">Adenosine 3'-phospho 5'-phosphosulfate transporter 2</fullName>
    </recommendedName>
    <alternativeName>
        <fullName evidence="8">PAPS transporter 2</fullName>
    </alternativeName>
    <alternativeName>
        <fullName evidence="9">Solute carrier family 35 member B3 homolog</fullName>
    </alternativeName>
</protein>
<feature type="transmembrane region" description="Helical" evidence="10">
    <location>
        <begin position="317"/>
        <end position="335"/>
    </location>
</feature>
<dbReference type="PANTHER" id="PTHR10778:SF8">
    <property type="entry name" value="ADENOSINE 3'-PHOSPHO 5'-PHOSPHOSULFATE TRANSPORTER 2"/>
    <property type="match status" value="1"/>
</dbReference>
<feature type="transmembrane region" description="Helical" evidence="10">
    <location>
        <begin position="72"/>
        <end position="91"/>
    </location>
</feature>
<comment type="similarity">
    <text evidence="2">Belongs to the nucleotide-sugar transporter family. SLC35B subfamily.</text>
</comment>
<dbReference type="GO" id="GO:0000139">
    <property type="term" value="C:Golgi membrane"/>
    <property type="evidence" value="ECO:0007669"/>
    <property type="project" value="UniProtKB-SubCell"/>
</dbReference>
<keyword evidence="4 10" id="KW-0812">Transmembrane</keyword>
<dbReference type="EMBL" id="GANP01000962">
    <property type="protein sequence ID" value="JAB83506.1"/>
    <property type="molecule type" value="mRNA"/>
</dbReference>
<dbReference type="PANTHER" id="PTHR10778">
    <property type="entry name" value="SOLUTE CARRIER FAMILY 35 MEMBER B"/>
    <property type="match status" value="1"/>
</dbReference>
<evidence type="ECO:0000256" key="9">
    <source>
        <dbReference type="ARBA" id="ARBA00042729"/>
    </source>
</evidence>
<evidence type="ECO:0000256" key="1">
    <source>
        <dbReference type="ARBA" id="ARBA00004653"/>
    </source>
</evidence>
<dbReference type="Pfam" id="PF08449">
    <property type="entry name" value="UAA"/>
    <property type="match status" value="1"/>
</dbReference>
<name>V5IJR8_IXORI</name>
<organism evidence="11">
    <name type="scientific">Ixodes ricinus</name>
    <name type="common">Common tick</name>
    <name type="synonym">Acarus ricinus</name>
    <dbReference type="NCBI Taxonomy" id="34613"/>
    <lineage>
        <taxon>Eukaryota</taxon>
        <taxon>Metazoa</taxon>
        <taxon>Ecdysozoa</taxon>
        <taxon>Arthropoda</taxon>
        <taxon>Chelicerata</taxon>
        <taxon>Arachnida</taxon>
        <taxon>Acari</taxon>
        <taxon>Parasitiformes</taxon>
        <taxon>Ixodida</taxon>
        <taxon>Ixodoidea</taxon>
        <taxon>Ixodidae</taxon>
        <taxon>Ixodinae</taxon>
        <taxon>Ixodes</taxon>
    </lineage>
</organism>
<evidence type="ECO:0000256" key="10">
    <source>
        <dbReference type="SAM" id="Phobius"/>
    </source>
</evidence>
<accession>V5IJR8</accession>
<dbReference type="GO" id="GO:0005789">
    <property type="term" value="C:endoplasmic reticulum membrane"/>
    <property type="evidence" value="ECO:0007669"/>
    <property type="project" value="TreeGrafter"/>
</dbReference>
<evidence type="ECO:0000256" key="2">
    <source>
        <dbReference type="ARBA" id="ARBA00010694"/>
    </source>
</evidence>
<feature type="transmembrane region" description="Helical" evidence="10">
    <location>
        <begin position="192"/>
        <end position="210"/>
    </location>
</feature>
<evidence type="ECO:0000256" key="5">
    <source>
        <dbReference type="ARBA" id="ARBA00022989"/>
    </source>
</evidence>
<evidence type="ECO:0000256" key="4">
    <source>
        <dbReference type="ARBA" id="ARBA00022692"/>
    </source>
</evidence>
<comment type="subcellular location">
    <subcellularLocation>
        <location evidence="1">Golgi apparatus membrane</location>
        <topology evidence="1">Multi-pass membrane protein</topology>
    </subcellularLocation>
</comment>
<feature type="transmembrane region" description="Helical" evidence="10">
    <location>
        <begin position="112"/>
        <end position="132"/>
    </location>
</feature>
<dbReference type="GO" id="GO:0046964">
    <property type="term" value="F:3'-phosphoadenosine 5'-phosphosulfate transmembrane transporter activity"/>
    <property type="evidence" value="ECO:0007669"/>
    <property type="project" value="TreeGrafter"/>
</dbReference>
<feature type="transmembrane region" description="Helical" evidence="10">
    <location>
        <begin position="162"/>
        <end position="180"/>
    </location>
</feature>
<evidence type="ECO:0000256" key="6">
    <source>
        <dbReference type="ARBA" id="ARBA00023136"/>
    </source>
</evidence>
<keyword evidence="6 10" id="KW-0472">Membrane</keyword>
<keyword evidence="3" id="KW-0813">Transport</keyword>
<feature type="transmembrane region" description="Helical" evidence="10">
    <location>
        <begin position="222"/>
        <end position="242"/>
    </location>
</feature>
<keyword evidence="5 10" id="KW-1133">Transmembrane helix</keyword>
<dbReference type="AlphaFoldDB" id="V5IJR8"/>
<feature type="non-terminal residue" evidence="11">
    <location>
        <position position="1"/>
    </location>
</feature>